<protein>
    <submittedName>
        <fullName evidence="4">Winged helix-turn-helix domain-containing protein</fullName>
    </submittedName>
</protein>
<evidence type="ECO:0000259" key="3">
    <source>
        <dbReference type="PROSITE" id="PS51755"/>
    </source>
</evidence>
<feature type="non-terminal residue" evidence="4">
    <location>
        <position position="1"/>
    </location>
</feature>
<organism evidence="4">
    <name type="scientific">Streptomyces sp. SID7499</name>
    <dbReference type="NCBI Taxonomy" id="2706086"/>
    <lineage>
        <taxon>Bacteria</taxon>
        <taxon>Bacillati</taxon>
        <taxon>Actinomycetota</taxon>
        <taxon>Actinomycetes</taxon>
        <taxon>Kitasatosporales</taxon>
        <taxon>Streptomycetaceae</taxon>
        <taxon>Streptomyces</taxon>
    </lineage>
</organism>
<gene>
    <name evidence="4" type="ORF">G3M58_94250</name>
</gene>
<dbReference type="Gene3D" id="1.10.10.10">
    <property type="entry name" value="Winged helix-like DNA-binding domain superfamily/Winged helix DNA-binding domain"/>
    <property type="match status" value="1"/>
</dbReference>
<dbReference type="InterPro" id="IPR001867">
    <property type="entry name" value="OmpR/PhoB-type_DNA-bd"/>
</dbReference>
<proteinExistence type="predicted"/>
<evidence type="ECO:0000256" key="2">
    <source>
        <dbReference type="PROSITE-ProRule" id="PRU01091"/>
    </source>
</evidence>
<name>A0A6G3XZZ3_9ACTN</name>
<dbReference type="AlphaFoldDB" id="A0A6G3XZZ3"/>
<keyword evidence="1 2" id="KW-0238">DNA-binding</keyword>
<dbReference type="PROSITE" id="PS51755">
    <property type="entry name" value="OMPR_PHOB"/>
    <property type="match status" value="1"/>
</dbReference>
<dbReference type="GO" id="GO:0003677">
    <property type="term" value="F:DNA binding"/>
    <property type="evidence" value="ECO:0007669"/>
    <property type="project" value="UniProtKB-UniRule"/>
</dbReference>
<dbReference type="EMBL" id="JAAGMN010010147">
    <property type="protein sequence ID" value="NEE23204.1"/>
    <property type="molecule type" value="Genomic_DNA"/>
</dbReference>
<dbReference type="GO" id="GO:0000160">
    <property type="term" value="P:phosphorelay signal transduction system"/>
    <property type="evidence" value="ECO:0007669"/>
    <property type="project" value="InterPro"/>
</dbReference>
<accession>A0A6G3XZZ3</accession>
<feature type="DNA-binding region" description="OmpR/PhoB-type" evidence="2">
    <location>
        <begin position="1"/>
        <end position="22"/>
    </location>
</feature>
<sequence>GDDAANPRYIATVRGVGFRFEKS</sequence>
<dbReference type="InterPro" id="IPR036388">
    <property type="entry name" value="WH-like_DNA-bd_sf"/>
</dbReference>
<evidence type="ECO:0000313" key="4">
    <source>
        <dbReference type="EMBL" id="NEE23204.1"/>
    </source>
</evidence>
<comment type="caution">
    <text evidence="4">The sequence shown here is derived from an EMBL/GenBank/DDBJ whole genome shotgun (WGS) entry which is preliminary data.</text>
</comment>
<evidence type="ECO:0000256" key="1">
    <source>
        <dbReference type="ARBA" id="ARBA00023125"/>
    </source>
</evidence>
<dbReference type="GO" id="GO:0006355">
    <property type="term" value="P:regulation of DNA-templated transcription"/>
    <property type="evidence" value="ECO:0007669"/>
    <property type="project" value="InterPro"/>
</dbReference>
<feature type="domain" description="OmpR/PhoB-type" evidence="3">
    <location>
        <begin position="1"/>
        <end position="22"/>
    </location>
</feature>
<reference evidence="4" key="1">
    <citation type="submission" date="2020-01" db="EMBL/GenBank/DDBJ databases">
        <title>Insect and environment-associated Actinomycetes.</title>
        <authorList>
            <person name="Currrie C."/>
            <person name="Chevrette M."/>
            <person name="Carlson C."/>
            <person name="Stubbendieck R."/>
            <person name="Wendt-Pienkowski E."/>
        </authorList>
    </citation>
    <scope>NUCLEOTIDE SEQUENCE</scope>
    <source>
        <strain evidence="4">SID7499</strain>
    </source>
</reference>